<gene>
    <name evidence="2" type="ORF">mRhiFer1_008153</name>
</gene>
<protein>
    <submittedName>
        <fullName evidence="2">Uncharacterized protein</fullName>
    </submittedName>
</protein>
<evidence type="ECO:0000313" key="3">
    <source>
        <dbReference type="Proteomes" id="UP000585614"/>
    </source>
</evidence>
<organism evidence="2 3">
    <name type="scientific">Rhinolophus ferrumequinum</name>
    <name type="common">Greater horseshoe bat</name>
    <dbReference type="NCBI Taxonomy" id="59479"/>
    <lineage>
        <taxon>Eukaryota</taxon>
        <taxon>Metazoa</taxon>
        <taxon>Chordata</taxon>
        <taxon>Craniata</taxon>
        <taxon>Vertebrata</taxon>
        <taxon>Euteleostomi</taxon>
        <taxon>Mammalia</taxon>
        <taxon>Eutheria</taxon>
        <taxon>Laurasiatheria</taxon>
        <taxon>Chiroptera</taxon>
        <taxon>Yinpterochiroptera</taxon>
        <taxon>Rhinolophoidea</taxon>
        <taxon>Rhinolophidae</taxon>
        <taxon>Rhinolophinae</taxon>
        <taxon>Rhinolophus</taxon>
    </lineage>
</organism>
<accession>A0A7J7W7X2</accession>
<reference evidence="2 3" key="1">
    <citation type="journal article" date="2020" name="Nature">
        <title>Six reference-quality genomes reveal evolution of bat adaptations.</title>
        <authorList>
            <person name="Jebb D."/>
            <person name="Huang Z."/>
            <person name="Pippel M."/>
            <person name="Hughes G.M."/>
            <person name="Lavrichenko K."/>
            <person name="Devanna P."/>
            <person name="Winkler S."/>
            <person name="Jermiin L.S."/>
            <person name="Skirmuntt E.C."/>
            <person name="Katzourakis A."/>
            <person name="Burkitt-Gray L."/>
            <person name="Ray D.A."/>
            <person name="Sullivan K.A.M."/>
            <person name="Roscito J.G."/>
            <person name="Kirilenko B.M."/>
            <person name="Davalos L.M."/>
            <person name="Corthals A.P."/>
            <person name="Power M.L."/>
            <person name="Jones G."/>
            <person name="Ransome R.D."/>
            <person name="Dechmann D.K.N."/>
            <person name="Locatelli A.G."/>
            <person name="Puechmaille S.J."/>
            <person name="Fedrigo O."/>
            <person name="Jarvis E.D."/>
            <person name="Hiller M."/>
            <person name="Vernes S.C."/>
            <person name="Myers E.W."/>
            <person name="Teeling E.C."/>
        </authorList>
    </citation>
    <scope>NUCLEOTIDE SEQUENCE [LARGE SCALE GENOMIC DNA]</scope>
    <source>
        <strain evidence="2">MRhiFer1</strain>
        <tissue evidence="2">Lung</tissue>
    </source>
</reference>
<feature type="compositionally biased region" description="Low complexity" evidence="1">
    <location>
        <begin position="110"/>
        <end position="120"/>
    </location>
</feature>
<name>A0A7J7W7X2_RHIFE</name>
<sequence>MQLFASRSVGRDFSLSLLAPPFLPRHEERRGRTAQRARLRALRPPLVASGGGAGSGVRAAGWDPGGQFGRQRSTARALRLLEERGTGLRTSAHSGRAQLGECERVRAPGALATAPLGPDANQPLPPPLAAGGQSIF</sequence>
<feature type="region of interest" description="Disordered" evidence="1">
    <location>
        <begin position="26"/>
        <end position="73"/>
    </location>
</feature>
<evidence type="ECO:0000256" key="1">
    <source>
        <dbReference type="SAM" id="MobiDB-lite"/>
    </source>
</evidence>
<feature type="compositionally biased region" description="Basic residues" evidence="1">
    <location>
        <begin position="32"/>
        <end position="41"/>
    </location>
</feature>
<evidence type="ECO:0000313" key="2">
    <source>
        <dbReference type="EMBL" id="KAF6333393.1"/>
    </source>
</evidence>
<proteinExistence type="predicted"/>
<dbReference type="AlphaFoldDB" id="A0A7J7W7X2"/>
<dbReference type="EMBL" id="JACAGC010000011">
    <property type="protein sequence ID" value="KAF6333393.1"/>
    <property type="molecule type" value="Genomic_DNA"/>
</dbReference>
<comment type="caution">
    <text evidence="2">The sequence shown here is derived from an EMBL/GenBank/DDBJ whole genome shotgun (WGS) entry which is preliminary data.</text>
</comment>
<dbReference type="Proteomes" id="UP000585614">
    <property type="component" value="Unassembled WGS sequence"/>
</dbReference>
<feature type="region of interest" description="Disordered" evidence="1">
    <location>
        <begin position="110"/>
        <end position="136"/>
    </location>
</feature>